<dbReference type="Proteomes" id="UP001241472">
    <property type="component" value="Unassembled WGS sequence"/>
</dbReference>
<dbReference type="PANTHER" id="PTHR30290">
    <property type="entry name" value="PERIPLASMIC BINDING COMPONENT OF ABC TRANSPORTER"/>
    <property type="match status" value="1"/>
</dbReference>
<dbReference type="CDD" id="cd08500">
    <property type="entry name" value="PBP2_NikA_DppA_OppA_like_4"/>
    <property type="match status" value="1"/>
</dbReference>
<evidence type="ECO:0000313" key="6">
    <source>
        <dbReference type="EMBL" id="MDP9838747.1"/>
    </source>
</evidence>
<dbReference type="InterPro" id="IPR006311">
    <property type="entry name" value="TAT_signal"/>
</dbReference>
<dbReference type="Pfam" id="PF00496">
    <property type="entry name" value="SBP_bac_5"/>
    <property type="match status" value="1"/>
</dbReference>
<comment type="caution">
    <text evidence="6">The sequence shown here is derived from an EMBL/GenBank/DDBJ whole genome shotgun (WGS) entry which is preliminary data.</text>
</comment>
<evidence type="ECO:0000256" key="1">
    <source>
        <dbReference type="ARBA" id="ARBA00004418"/>
    </source>
</evidence>
<protein>
    <submittedName>
        <fullName evidence="6">Peptide/nickel transport system substrate-binding protein</fullName>
    </submittedName>
</protein>
<name>A0ABT9PWG7_9HYPH</name>
<keyword evidence="7" id="KW-1185">Reference proteome</keyword>
<evidence type="ECO:0000256" key="2">
    <source>
        <dbReference type="ARBA" id="ARBA00005695"/>
    </source>
</evidence>
<feature type="chain" id="PRO_5045802812" evidence="4">
    <location>
        <begin position="37"/>
        <end position="652"/>
    </location>
</feature>
<comment type="subcellular location">
    <subcellularLocation>
        <location evidence="1">Periplasm</location>
    </subcellularLocation>
</comment>
<keyword evidence="4" id="KW-0732">Signal</keyword>
<dbReference type="Gene3D" id="3.90.76.10">
    <property type="entry name" value="Dipeptide-binding Protein, Domain 1"/>
    <property type="match status" value="1"/>
</dbReference>
<dbReference type="PANTHER" id="PTHR30290:SF62">
    <property type="entry name" value="OLIGOPEPTIDE ABC TRANSPORTER, PERIPLASMIC OLIGOPEPTIDE-BINDING PROTEIN"/>
    <property type="match status" value="1"/>
</dbReference>
<accession>A0ABT9PWG7</accession>
<comment type="similarity">
    <text evidence="2">Belongs to the bacterial solute-binding protein 5 family.</text>
</comment>
<dbReference type="InterPro" id="IPR039424">
    <property type="entry name" value="SBP_5"/>
</dbReference>
<dbReference type="Gene3D" id="3.40.190.10">
    <property type="entry name" value="Periplasmic binding protein-like II"/>
    <property type="match status" value="1"/>
</dbReference>
<evidence type="ECO:0000256" key="4">
    <source>
        <dbReference type="SAM" id="SignalP"/>
    </source>
</evidence>
<evidence type="ECO:0000259" key="5">
    <source>
        <dbReference type="Pfam" id="PF00496"/>
    </source>
</evidence>
<feature type="signal peptide" evidence="4">
    <location>
        <begin position="1"/>
        <end position="36"/>
    </location>
</feature>
<sequence>MLRREWRRKVMQGFSRRAFLAASTAAVILPAMSALAQVAPAREPTMLDALVKAGNLPAVADRLPINPLVVTPLDRVGTHGGDWNSAIVGGGSLSMLFRYQAYEPLVRYAPDWSGVVPNVAEHFESNADATEFTFRLRKGMKWSDGEPFTTEDILFWYEDIFDYDGLNDVGQNHLRAGGKKARFEAVDDVTFKVIFAAPNGLFPLRLAWANDDQTTRAPKHYLKQFHIKYNPDAEQQAKAKGASGWIQLFQREAGLVVDNEFFQNSQRPVIHAWKMAIAPGQSTDRAVAERNPYYWKVDTEGNQLPYLDRIVYQMVADAQVLLLKAMQGEIDLMDQYIATPANRAVLYDSQEQGKFGLYTLTSTETNEMVFQLNLNHPNEAKRKLYNNKDFRAALSMALDRQAIIDTVFIGQGTISQPAVRADDPLYNERLATQFTQYDPDAANALLDKILPNKDGEGFRQDESGKRVTIIFEIDQARATFLDIFQLALPMFQAVGVDVQMRGMDRSLWEVRVRQGIEFDGTAHRFGGNGGIAAILDPRYFIPNTTEALYAKGWQLWYRDPASKGAVEPPQPVKDALARYDRVLGSPDPEVQRKLMAEILEIAADQFYVFGVCLPSDSYGVVRNDMQNVPKTMPNSWGYPTPGPANPETFFKA</sequence>
<feature type="region of interest" description="Disordered" evidence="3">
    <location>
        <begin position="632"/>
        <end position="652"/>
    </location>
</feature>
<dbReference type="Gene3D" id="3.10.105.10">
    <property type="entry name" value="Dipeptide-binding Protein, Domain 3"/>
    <property type="match status" value="1"/>
</dbReference>
<organism evidence="6 7">
    <name type="scientific">Neorhizobium huautlense</name>
    <dbReference type="NCBI Taxonomy" id="67774"/>
    <lineage>
        <taxon>Bacteria</taxon>
        <taxon>Pseudomonadati</taxon>
        <taxon>Pseudomonadota</taxon>
        <taxon>Alphaproteobacteria</taxon>
        <taxon>Hyphomicrobiales</taxon>
        <taxon>Rhizobiaceae</taxon>
        <taxon>Rhizobium/Agrobacterium group</taxon>
        <taxon>Neorhizobium</taxon>
    </lineage>
</organism>
<evidence type="ECO:0000256" key="3">
    <source>
        <dbReference type="SAM" id="MobiDB-lite"/>
    </source>
</evidence>
<dbReference type="PROSITE" id="PS01040">
    <property type="entry name" value="SBP_BACTERIAL_5"/>
    <property type="match status" value="1"/>
</dbReference>
<dbReference type="PROSITE" id="PS51318">
    <property type="entry name" value="TAT"/>
    <property type="match status" value="1"/>
</dbReference>
<dbReference type="SUPFAM" id="SSF53850">
    <property type="entry name" value="Periplasmic binding protein-like II"/>
    <property type="match status" value="1"/>
</dbReference>
<proteinExistence type="inferred from homology"/>
<dbReference type="InterPro" id="IPR023765">
    <property type="entry name" value="SBP_5_CS"/>
</dbReference>
<evidence type="ECO:0000313" key="7">
    <source>
        <dbReference type="Proteomes" id="UP001241472"/>
    </source>
</evidence>
<gene>
    <name evidence="6" type="ORF">J2T09_003519</name>
</gene>
<dbReference type="EMBL" id="JAUSRF010000011">
    <property type="protein sequence ID" value="MDP9838747.1"/>
    <property type="molecule type" value="Genomic_DNA"/>
</dbReference>
<dbReference type="InterPro" id="IPR000914">
    <property type="entry name" value="SBP_5_dom"/>
</dbReference>
<feature type="domain" description="Solute-binding protein family 5" evidence="5">
    <location>
        <begin position="115"/>
        <end position="515"/>
    </location>
</feature>
<reference evidence="6 7" key="1">
    <citation type="submission" date="2023-07" db="EMBL/GenBank/DDBJ databases">
        <title>Sorghum-associated microbial communities from plants grown in Nebraska, USA.</title>
        <authorList>
            <person name="Schachtman D."/>
        </authorList>
    </citation>
    <scope>NUCLEOTIDE SEQUENCE [LARGE SCALE GENOMIC DNA]</scope>
    <source>
        <strain evidence="6 7">DS1307</strain>
    </source>
</reference>